<organism evidence="2 3">
    <name type="scientific">Photobacterium atrarenae</name>
    <dbReference type="NCBI Taxonomy" id="865757"/>
    <lineage>
        <taxon>Bacteria</taxon>
        <taxon>Pseudomonadati</taxon>
        <taxon>Pseudomonadota</taxon>
        <taxon>Gammaproteobacteria</taxon>
        <taxon>Vibrionales</taxon>
        <taxon>Vibrionaceae</taxon>
        <taxon>Photobacterium</taxon>
    </lineage>
</organism>
<accession>A0ABY5GCF4</accession>
<evidence type="ECO:0000313" key="3">
    <source>
        <dbReference type="Proteomes" id="UP001057998"/>
    </source>
</evidence>
<protein>
    <submittedName>
        <fullName evidence="2">Phage tail protein</fullName>
    </submittedName>
</protein>
<dbReference type="RefSeq" id="WP_255387592.1">
    <property type="nucleotide sequence ID" value="NZ_CP101508.1"/>
</dbReference>
<dbReference type="Proteomes" id="UP001057998">
    <property type="component" value="Chromosome 1"/>
</dbReference>
<dbReference type="EMBL" id="CP101508">
    <property type="protein sequence ID" value="UTV26379.1"/>
    <property type="molecule type" value="Genomic_DNA"/>
</dbReference>
<feature type="domain" description="Phage tail fibre protein N-terminal" evidence="1">
    <location>
        <begin position="10"/>
        <end position="164"/>
    </location>
</feature>
<dbReference type="Pfam" id="PF12571">
    <property type="entry name" value="Phage_tail_fib"/>
    <property type="match status" value="1"/>
</dbReference>
<reference evidence="2" key="1">
    <citation type="submission" date="2022-07" db="EMBL/GenBank/DDBJ databases">
        <title>Genome sequencing of Photobacterium atrarenae GJH2-4.</title>
        <authorList>
            <person name="Park S.-J."/>
        </authorList>
    </citation>
    <scope>NUCLEOTIDE SEQUENCE</scope>
    <source>
        <strain evidence="2">GJH2-4</strain>
    </source>
</reference>
<proteinExistence type="predicted"/>
<gene>
    <name evidence="2" type="ORF">NNL38_08275</name>
</gene>
<name>A0ABY5GCF4_9GAMM</name>
<sequence>MTLPVPESQQQYGSILTILGENAEQNGKLLNKQLEITHMAIGDAHDEYVQPDRKQTALVNELARIPVNSVDVLQATPDSVPMLKVDAILPDDVNDLVIREFAAVATFDGNTYFHAIGNCARVYVPPPVNNGNVKTPVTLEMFFVITSVDPIVEMDPNVVKASRDYVNNAVSKTESQISQLKIWPEKFDDYLKVGDKIPLSINAVRLKISDGSIQVFRVWNKAFSGETHTVINIQEHDHETFVIQTEHGYFEAISLRLYDLRLSGDLTGWGADPTGKKDATTSVISAVSSGLTINQSYGKFLLSGTGDIRLSLDCDFQGSKFDVNGWSGKFIINRGEKITEYLPGSSVVSAIENSNLSAGITAFDGLTFMTDLDGCFVIIETEQDFYTYRGVVKKRVEYNVIYNHGLLSSAIKYPLTNVNITKVTAIKISQTKLNIDGLALIETDISNVPNGVLVQCEDSTRVSCDVSFLTTANKPTVNNTRLRFERCCYLRINDLYTDYPLDNEDGTYGYSFSLYDSYDVRVCNAKSDGYGWGVDGSGNAQRLSFENCALSRVDAHQPFREYLKVSDSTIGNWGLTLVGIGDLILDNVDFVQRNGPKLNGIVTSRLDCGGFIDGRFVGRNITINGNHNKSSFPPVLNCETHEDQALPIGSPIAPRFFSSVEINGISTPLYEGGLNVISAGEVGNHSLLFPRLITVRDVNTLKGDLNVDPSIRVLGFSTDKFTSDENIGSSQQGPYNTKIVLDNLNVDWLIVSGNNSEINVECYANYIGSGERYETPNVEIKQKGRYEFTSSKLGNLLTGAGYNDSVFVVNGGSIKSKGTFSEDSYNRLVWVNGSKLLLNNVDVTFKDAVQQANLNNAVMNSCNVFDISGNQVRTYLLHQFSSGTSEQITEHLIVGNTYKLFTGLDSDSTSSSFTFVYDGDGIYFVPGVNGGTRIISTGDTHQFESTLPLRSMHLVY</sequence>
<dbReference type="InterPro" id="IPR022225">
    <property type="entry name" value="Phage_tail_fibre_N"/>
</dbReference>
<evidence type="ECO:0000313" key="2">
    <source>
        <dbReference type="EMBL" id="UTV26379.1"/>
    </source>
</evidence>
<keyword evidence="3" id="KW-1185">Reference proteome</keyword>
<evidence type="ECO:0000259" key="1">
    <source>
        <dbReference type="Pfam" id="PF12571"/>
    </source>
</evidence>